<feature type="coiled-coil region" evidence="3">
    <location>
        <begin position="216"/>
        <end position="243"/>
    </location>
</feature>
<comment type="subcellular location">
    <subcellularLocation>
        <location evidence="1">Cell envelope</location>
    </subcellularLocation>
</comment>
<gene>
    <name evidence="5" type="ORF">ACFOEE_00695</name>
</gene>
<evidence type="ECO:0000256" key="4">
    <source>
        <dbReference type="SAM" id="Phobius"/>
    </source>
</evidence>
<dbReference type="Gene3D" id="2.40.30.170">
    <property type="match status" value="1"/>
</dbReference>
<keyword evidence="4" id="KW-0812">Transmembrane</keyword>
<evidence type="ECO:0000256" key="1">
    <source>
        <dbReference type="ARBA" id="ARBA00004196"/>
    </source>
</evidence>
<comment type="caution">
    <text evidence="5">The sequence shown here is derived from an EMBL/GenBank/DDBJ whole genome shotgun (WGS) entry which is preliminary data.</text>
</comment>
<dbReference type="PANTHER" id="PTHR32347:SF14">
    <property type="entry name" value="EFFLUX SYSTEM COMPONENT YKNX-RELATED"/>
    <property type="match status" value="1"/>
</dbReference>
<keyword evidence="2 3" id="KW-0175">Coiled coil</keyword>
<dbReference type="Gene3D" id="1.10.287.470">
    <property type="entry name" value="Helix hairpin bin"/>
    <property type="match status" value="1"/>
</dbReference>
<dbReference type="PANTHER" id="PTHR32347">
    <property type="entry name" value="EFFLUX SYSTEM COMPONENT YKNX-RELATED"/>
    <property type="match status" value="1"/>
</dbReference>
<evidence type="ECO:0000256" key="2">
    <source>
        <dbReference type="ARBA" id="ARBA00023054"/>
    </source>
</evidence>
<dbReference type="InterPro" id="IPR050465">
    <property type="entry name" value="UPF0194_transport"/>
</dbReference>
<feature type="transmembrane region" description="Helical" evidence="4">
    <location>
        <begin position="21"/>
        <end position="40"/>
    </location>
</feature>
<organism evidence="5 6">
    <name type="scientific">Pseudoalteromonas fenneropenaei</name>
    <dbReference type="NCBI Taxonomy" id="1737459"/>
    <lineage>
        <taxon>Bacteria</taxon>
        <taxon>Pseudomonadati</taxon>
        <taxon>Pseudomonadota</taxon>
        <taxon>Gammaproteobacteria</taxon>
        <taxon>Alteromonadales</taxon>
        <taxon>Pseudoalteromonadaceae</taxon>
        <taxon>Pseudoalteromonas</taxon>
    </lineage>
</organism>
<name>A0ABV7CCC4_9GAMM</name>
<keyword evidence="6" id="KW-1185">Reference proteome</keyword>
<keyword evidence="4" id="KW-1133">Transmembrane helix</keyword>
<evidence type="ECO:0000313" key="6">
    <source>
        <dbReference type="Proteomes" id="UP001595453"/>
    </source>
</evidence>
<sequence>MRDTSGQDIKLEPQKRSGRRLLMLGLVAFAAIVGGVYGATKFASIYQAEQSIAVSQLRFATVTRGDLLQDISVQGQVVSANSPTLFSPAEGTVSLLVQAGDVVTRGQLLVEVESPELNSRLAQEQARLAEFNLALERQQIANKEVLLNRKQAIEQGLVNLALQQNNMSRAEASMQHKLISQEAYQVTQSNLDLARLSYEHAQQAYELQKESLAFELKSRQAELERQTVVVAELERQIRALQLTAPLDGIVGVVNIREKDLVTENSPLLTIVDLSHFEISVQIAESYADSLSVGLEAQVNVNGQNYTGLLKAIAPEVNNGQVVGLIRFKQNSPEGLRQNQQVSARIFIQTKNNVLKVRRGQFVESGGARMAYVVEGDQAKRVDVELGARSLSEVEILGGLNEGQKIIISSLDNFSKNTLIHLAE</sequence>
<proteinExistence type="predicted"/>
<dbReference type="SUPFAM" id="SSF111369">
    <property type="entry name" value="HlyD-like secretion proteins"/>
    <property type="match status" value="1"/>
</dbReference>
<dbReference type="RefSeq" id="WP_377119896.1">
    <property type="nucleotide sequence ID" value="NZ_JBHRSD010000001.1"/>
</dbReference>
<evidence type="ECO:0000256" key="3">
    <source>
        <dbReference type="SAM" id="Coils"/>
    </source>
</evidence>
<dbReference type="Gene3D" id="2.40.50.100">
    <property type="match status" value="1"/>
</dbReference>
<reference evidence="6" key="1">
    <citation type="journal article" date="2019" name="Int. J. Syst. Evol. Microbiol.">
        <title>The Global Catalogue of Microorganisms (GCM) 10K type strain sequencing project: providing services to taxonomists for standard genome sequencing and annotation.</title>
        <authorList>
            <consortium name="The Broad Institute Genomics Platform"/>
            <consortium name="The Broad Institute Genome Sequencing Center for Infectious Disease"/>
            <person name="Wu L."/>
            <person name="Ma J."/>
        </authorList>
    </citation>
    <scope>NUCLEOTIDE SEQUENCE [LARGE SCALE GENOMIC DNA]</scope>
    <source>
        <strain evidence="6">KCTC 42730</strain>
    </source>
</reference>
<accession>A0ABV7CCC4</accession>
<dbReference type="Gene3D" id="2.40.420.20">
    <property type="match status" value="1"/>
</dbReference>
<protein>
    <submittedName>
        <fullName evidence="5">Efflux RND transporter periplasmic adaptor subunit</fullName>
    </submittedName>
</protein>
<evidence type="ECO:0000313" key="5">
    <source>
        <dbReference type="EMBL" id="MFC3031049.1"/>
    </source>
</evidence>
<keyword evidence="4" id="KW-0472">Membrane</keyword>
<dbReference type="Proteomes" id="UP001595453">
    <property type="component" value="Unassembled WGS sequence"/>
</dbReference>
<dbReference type="EMBL" id="JBHRSD010000001">
    <property type="protein sequence ID" value="MFC3031049.1"/>
    <property type="molecule type" value="Genomic_DNA"/>
</dbReference>